<evidence type="ECO:0008006" key="5">
    <source>
        <dbReference type="Google" id="ProtNLM"/>
    </source>
</evidence>
<dbReference type="InterPro" id="IPR001810">
    <property type="entry name" value="F-box_dom"/>
</dbReference>
<gene>
    <name evidence="3" type="ORF">FPE_LOCUS13949</name>
</gene>
<organism evidence="3 4">
    <name type="scientific">Fraxinus pennsylvanica</name>
    <dbReference type="NCBI Taxonomy" id="56036"/>
    <lineage>
        <taxon>Eukaryota</taxon>
        <taxon>Viridiplantae</taxon>
        <taxon>Streptophyta</taxon>
        <taxon>Embryophyta</taxon>
        <taxon>Tracheophyta</taxon>
        <taxon>Spermatophyta</taxon>
        <taxon>Magnoliopsida</taxon>
        <taxon>eudicotyledons</taxon>
        <taxon>Gunneridae</taxon>
        <taxon>Pentapetalae</taxon>
        <taxon>asterids</taxon>
        <taxon>lamiids</taxon>
        <taxon>Lamiales</taxon>
        <taxon>Oleaceae</taxon>
        <taxon>Oleeae</taxon>
        <taxon>Fraxinus</taxon>
    </lineage>
</organism>
<dbReference type="InterPro" id="IPR056592">
    <property type="entry name" value="Beta-prop_At3g26010-like"/>
</dbReference>
<dbReference type="PANTHER" id="PTHR35546">
    <property type="entry name" value="F-BOX PROTEIN INTERACTION DOMAIN PROTEIN-RELATED"/>
    <property type="match status" value="1"/>
</dbReference>
<proteinExistence type="predicted"/>
<feature type="domain" description="F-box protein At3g26010-like beta-propeller" evidence="2">
    <location>
        <begin position="87"/>
        <end position="301"/>
    </location>
</feature>
<dbReference type="Proteomes" id="UP000834106">
    <property type="component" value="Chromosome 8"/>
</dbReference>
<evidence type="ECO:0000313" key="4">
    <source>
        <dbReference type="Proteomes" id="UP000834106"/>
    </source>
</evidence>
<keyword evidence="4" id="KW-1185">Reference proteome</keyword>
<dbReference type="InterPro" id="IPR055290">
    <property type="entry name" value="At3g26010-like"/>
</dbReference>
<accession>A0AAD1ZC60</accession>
<dbReference type="AlphaFoldDB" id="A0AAD1ZC60"/>
<dbReference type="Pfam" id="PF24750">
    <property type="entry name" value="b-prop_At3g26010-like"/>
    <property type="match status" value="1"/>
</dbReference>
<reference evidence="3" key="1">
    <citation type="submission" date="2023-05" db="EMBL/GenBank/DDBJ databases">
        <authorList>
            <person name="Huff M."/>
        </authorList>
    </citation>
    <scope>NUCLEOTIDE SEQUENCE</scope>
</reference>
<dbReference type="EMBL" id="OU503043">
    <property type="protein sequence ID" value="CAI9766519.1"/>
    <property type="molecule type" value="Genomic_DNA"/>
</dbReference>
<dbReference type="PANTHER" id="PTHR35546:SF25">
    <property type="entry name" value="F-BOX DOMAIN-CONTAINING PROTEIN"/>
    <property type="match status" value="1"/>
</dbReference>
<dbReference type="SUPFAM" id="SSF81383">
    <property type="entry name" value="F-box domain"/>
    <property type="match status" value="1"/>
</dbReference>
<sequence>MDVSEDVFFEILLRFPPKSVFKFRCLSKRSNQIINDSFFLRSYAEQRKGRGRLLAFILNQNRESSPTTRIAPLSGNQVGTIPKKYGIFICSSDSLVLCVGCNSDSTIKNPAYHVGNLLTKKWVSLPSPPDPKVNVSIALACQETSSQLVTNYKVVQFTDVASNGAFMIETYSSKTGMWTKSKVFSTASSFWWVFVLGRPLALNGIIHWPVANHFIAVYDPYDIGGENHLQIIQKPVADARICSSVLTRSSDGILWCGVTTCLNMTRIWTLPKGENGYRRPHTIPSEEWSLVYTMDFDFLGNDCSMTSYERKYMKDYNGIRMIALCPWNPLVVYFLISDTIFLYNTESRIMERVQYDGKPITDPFYMNPYFESRFLSSYALQ</sequence>
<name>A0AAD1ZC60_9LAMI</name>
<evidence type="ECO:0000259" key="1">
    <source>
        <dbReference type="Pfam" id="PF00646"/>
    </source>
</evidence>
<dbReference type="InterPro" id="IPR036047">
    <property type="entry name" value="F-box-like_dom_sf"/>
</dbReference>
<feature type="domain" description="F-box" evidence="1">
    <location>
        <begin position="5"/>
        <end position="39"/>
    </location>
</feature>
<dbReference type="Pfam" id="PF00646">
    <property type="entry name" value="F-box"/>
    <property type="match status" value="1"/>
</dbReference>
<evidence type="ECO:0000313" key="3">
    <source>
        <dbReference type="EMBL" id="CAI9766519.1"/>
    </source>
</evidence>
<evidence type="ECO:0000259" key="2">
    <source>
        <dbReference type="Pfam" id="PF24750"/>
    </source>
</evidence>
<protein>
    <recommendedName>
        <fullName evidence="5">F-box domain-containing protein</fullName>
    </recommendedName>
</protein>